<evidence type="ECO:0000313" key="3">
    <source>
        <dbReference type="Proteomes" id="UP000504631"/>
    </source>
</evidence>
<keyword evidence="3" id="KW-1185">Reference proteome</keyword>
<reference evidence="4" key="1">
    <citation type="submission" date="2025-08" db="UniProtKB">
        <authorList>
            <consortium name="RefSeq"/>
        </authorList>
    </citation>
    <scope>IDENTIFICATION</scope>
    <source>
        <tissue evidence="4">Muscle</tissue>
    </source>
</reference>
<evidence type="ECO:0000259" key="2">
    <source>
        <dbReference type="PROSITE" id="PS50278"/>
    </source>
</evidence>
<evidence type="ECO:0000256" key="1">
    <source>
        <dbReference type="SAM" id="SignalP"/>
    </source>
</evidence>
<dbReference type="GeneID" id="117243516"/>
<feature type="signal peptide" evidence="1">
    <location>
        <begin position="1"/>
        <end position="27"/>
    </location>
</feature>
<dbReference type="AlphaFoldDB" id="A0A6J3LS77"/>
<proteinExistence type="predicted"/>
<evidence type="ECO:0000313" key="4">
    <source>
        <dbReference type="RefSeq" id="XP_033366969.1"/>
    </source>
</evidence>
<dbReference type="RefSeq" id="XP_033366969.1">
    <property type="nucleotide sequence ID" value="XM_033511078.1"/>
</dbReference>
<dbReference type="GO" id="GO:0016020">
    <property type="term" value="C:membrane"/>
    <property type="evidence" value="ECO:0007669"/>
    <property type="project" value="InterPro"/>
</dbReference>
<organism evidence="3 4">
    <name type="scientific">Bombus vosnesenskii</name>
    <dbReference type="NCBI Taxonomy" id="207650"/>
    <lineage>
        <taxon>Eukaryota</taxon>
        <taxon>Metazoa</taxon>
        <taxon>Ecdysozoa</taxon>
        <taxon>Arthropoda</taxon>
        <taxon>Hexapoda</taxon>
        <taxon>Insecta</taxon>
        <taxon>Pterygota</taxon>
        <taxon>Neoptera</taxon>
        <taxon>Endopterygota</taxon>
        <taxon>Hymenoptera</taxon>
        <taxon>Apocrita</taxon>
        <taxon>Aculeata</taxon>
        <taxon>Apoidea</taxon>
        <taxon>Anthophila</taxon>
        <taxon>Apidae</taxon>
        <taxon>Bombus</taxon>
        <taxon>Pyrobombus</taxon>
    </lineage>
</organism>
<dbReference type="InterPro" id="IPR029034">
    <property type="entry name" value="Cystine-knot_cytokine"/>
</dbReference>
<protein>
    <submittedName>
        <fullName evidence="4">Uncharacterized protein LOC117243516</fullName>
    </submittedName>
</protein>
<name>A0A6J3LS77_9HYME</name>
<dbReference type="GO" id="GO:0008083">
    <property type="term" value="F:growth factor activity"/>
    <property type="evidence" value="ECO:0007669"/>
    <property type="project" value="InterPro"/>
</dbReference>
<feature type="chain" id="PRO_5026815077" evidence="1">
    <location>
        <begin position="28"/>
        <end position="164"/>
    </location>
</feature>
<dbReference type="Gene3D" id="2.10.90.10">
    <property type="entry name" value="Cystine-knot cytokines"/>
    <property type="match status" value="1"/>
</dbReference>
<accession>A0A6J3LS77</accession>
<keyword evidence="1" id="KW-0732">Signal</keyword>
<dbReference type="KEGG" id="bvk:117243516"/>
<dbReference type="Pfam" id="PF00341">
    <property type="entry name" value="PDGF"/>
    <property type="match status" value="1"/>
</dbReference>
<dbReference type="InterPro" id="IPR000072">
    <property type="entry name" value="PDGF/VEGF_dom"/>
</dbReference>
<gene>
    <name evidence="4" type="primary">LOC117243516</name>
</gene>
<feature type="domain" description="Platelet-derived growth factor (PDGF) family profile" evidence="2">
    <location>
        <begin position="49"/>
        <end position="146"/>
    </location>
</feature>
<dbReference type="Proteomes" id="UP000504631">
    <property type="component" value="Unplaced"/>
</dbReference>
<dbReference type="SUPFAM" id="SSF57501">
    <property type="entry name" value="Cystine-knot cytokines"/>
    <property type="match status" value="1"/>
</dbReference>
<sequence>MRNRSLRTFLLELMILILLALDNMVRSTAVNNNKITLSEAVKTSSMFVCKKPQFRAYHLRDLMQNVHQNPGESTIQPVYIVVKRCDGHSGCCMNSDMSCLPVQSAIYYEEIEIEVMSYETNNRTNNRRQWISVEQHGQCSCEITRISDRYRLEHQQPNVTLISN</sequence>
<dbReference type="PROSITE" id="PS50278">
    <property type="entry name" value="PDGF_2"/>
    <property type="match status" value="1"/>
</dbReference>